<dbReference type="PANTHER" id="PTHR45348">
    <property type="entry name" value="HYPOTHETICAL OXIDOREDUCTASE (EUROFUNG)"/>
    <property type="match status" value="1"/>
</dbReference>
<dbReference type="Gene3D" id="3.40.50.720">
    <property type="entry name" value="NAD(P)-binding Rossmann-like Domain"/>
    <property type="match status" value="1"/>
</dbReference>
<dbReference type="SUPFAM" id="SSF51735">
    <property type="entry name" value="NAD(P)-binding Rossmann-fold domains"/>
    <property type="match status" value="1"/>
</dbReference>
<accession>A0A0C3H7T3</accession>
<dbReference type="GO" id="GO:0016651">
    <property type="term" value="F:oxidoreductase activity, acting on NAD(P)H"/>
    <property type="evidence" value="ECO:0007669"/>
    <property type="project" value="InterPro"/>
</dbReference>
<sequence length="341" mass="36406">MNNEALWLDGPGREPRVGTAELYEPGEDELLVKVMAIPVQPGEWKIREGLIPIPLKYPTIIGLGISGVVQKVGPGVTRFKPGDRIMSNTSGVLRGDYRFGAYQKFCLVPVALTSKIGETSFKEAANLSTAYAPTSALFLHLGLNRPQAGNRNENPTGEKVLIWGISSSLGGIAAQMAADAGYSVVGVASGRHAELAKSLRISSFVDRSSPEVVPTLTGLGPFKAVFAAADSAEDQIKIGEVLAAHGGGTFLSTMGVRNGVQLPQGVSGKFAQYIDDYLSPENRDFTQWVWWDYLEKAVSQGKLQSTPVEAKGDLSQTMAAWNALKAGEVSGKRLVICPNSE</sequence>
<name>A0A0C3H7T3_OIDMZ</name>
<evidence type="ECO:0000313" key="4">
    <source>
        <dbReference type="EMBL" id="KIM98486.1"/>
    </source>
</evidence>
<dbReference type="CDD" id="cd08249">
    <property type="entry name" value="enoyl_reductase_like"/>
    <property type="match status" value="1"/>
</dbReference>
<dbReference type="InterPro" id="IPR047122">
    <property type="entry name" value="Trans-enoyl_RdTase-like"/>
</dbReference>
<keyword evidence="2" id="KW-0560">Oxidoreductase</keyword>
<keyword evidence="5" id="KW-1185">Reference proteome</keyword>
<feature type="domain" description="Enoyl reductase (ER)" evidence="3">
    <location>
        <begin position="12"/>
        <end position="335"/>
    </location>
</feature>
<dbReference type="Proteomes" id="UP000054321">
    <property type="component" value="Unassembled WGS sequence"/>
</dbReference>
<dbReference type="InterPro" id="IPR013154">
    <property type="entry name" value="ADH-like_N"/>
</dbReference>
<dbReference type="Gene3D" id="3.90.180.10">
    <property type="entry name" value="Medium-chain alcohol dehydrogenases, catalytic domain"/>
    <property type="match status" value="1"/>
</dbReference>
<gene>
    <name evidence="4" type="ORF">OIDMADRAFT_167286</name>
</gene>
<dbReference type="PANTHER" id="PTHR45348:SF2">
    <property type="entry name" value="ZINC-TYPE ALCOHOL DEHYDROGENASE-LIKE PROTEIN C2E1P3.01"/>
    <property type="match status" value="1"/>
</dbReference>
<reference evidence="4 5" key="1">
    <citation type="submission" date="2014-04" db="EMBL/GenBank/DDBJ databases">
        <authorList>
            <consortium name="DOE Joint Genome Institute"/>
            <person name="Kuo A."/>
            <person name="Martino E."/>
            <person name="Perotto S."/>
            <person name="Kohler A."/>
            <person name="Nagy L.G."/>
            <person name="Floudas D."/>
            <person name="Copeland A."/>
            <person name="Barry K.W."/>
            <person name="Cichocki N."/>
            <person name="Veneault-Fourrey C."/>
            <person name="LaButti K."/>
            <person name="Lindquist E.A."/>
            <person name="Lipzen A."/>
            <person name="Lundell T."/>
            <person name="Morin E."/>
            <person name="Murat C."/>
            <person name="Sun H."/>
            <person name="Tunlid A."/>
            <person name="Henrissat B."/>
            <person name="Grigoriev I.V."/>
            <person name="Hibbett D.S."/>
            <person name="Martin F."/>
            <person name="Nordberg H.P."/>
            <person name="Cantor M.N."/>
            <person name="Hua S.X."/>
        </authorList>
    </citation>
    <scope>NUCLEOTIDE SEQUENCE [LARGE SCALE GENOMIC DNA]</scope>
    <source>
        <strain evidence="4 5">Zn</strain>
    </source>
</reference>
<dbReference type="InterPro" id="IPR011032">
    <property type="entry name" value="GroES-like_sf"/>
</dbReference>
<reference evidence="5" key="2">
    <citation type="submission" date="2015-01" db="EMBL/GenBank/DDBJ databases">
        <title>Evolutionary Origins and Diversification of the Mycorrhizal Mutualists.</title>
        <authorList>
            <consortium name="DOE Joint Genome Institute"/>
            <consortium name="Mycorrhizal Genomics Consortium"/>
            <person name="Kohler A."/>
            <person name="Kuo A."/>
            <person name="Nagy L.G."/>
            <person name="Floudas D."/>
            <person name="Copeland A."/>
            <person name="Barry K.W."/>
            <person name="Cichocki N."/>
            <person name="Veneault-Fourrey C."/>
            <person name="LaButti K."/>
            <person name="Lindquist E.A."/>
            <person name="Lipzen A."/>
            <person name="Lundell T."/>
            <person name="Morin E."/>
            <person name="Murat C."/>
            <person name="Riley R."/>
            <person name="Ohm R."/>
            <person name="Sun H."/>
            <person name="Tunlid A."/>
            <person name="Henrissat B."/>
            <person name="Grigoriev I.V."/>
            <person name="Hibbett D.S."/>
            <person name="Martin F."/>
        </authorList>
    </citation>
    <scope>NUCLEOTIDE SEQUENCE [LARGE SCALE GENOMIC DNA]</scope>
    <source>
        <strain evidence="5">Zn</strain>
    </source>
</reference>
<dbReference type="SUPFAM" id="SSF50129">
    <property type="entry name" value="GroES-like"/>
    <property type="match status" value="1"/>
</dbReference>
<organism evidence="4 5">
    <name type="scientific">Oidiodendron maius (strain Zn)</name>
    <dbReference type="NCBI Taxonomy" id="913774"/>
    <lineage>
        <taxon>Eukaryota</taxon>
        <taxon>Fungi</taxon>
        <taxon>Dikarya</taxon>
        <taxon>Ascomycota</taxon>
        <taxon>Pezizomycotina</taxon>
        <taxon>Leotiomycetes</taxon>
        <taxon>Leotiomycetes incertae sedis</taxon>
        <taxon>Myxotrichaceae</taxon>
        <taxon>Oidiodendron</taxon>
    </lineage>
</organism>
<dbReference type="STRING" id="913774.A0A0C3H7T3"/>
<evidence type="ECO:0000313" key="5">
    <source>
        <dbReference type="Proteomes" id="UP000054321"/>
    </source>
</evidence>
<proteinExistence type="inferred from homology"/>
<dbReference type="SMART" id="SM00829">
    <property type="entry name" value="PKS_ER"/>
    <property type="match status" value="1"/>
</dbReference>
<protein>
    <recommendedName>
        <fullName evidence="3">Enoyl reductase (ER) domain-containing protein</fullName>
    </recommendedName>
</protein>
<dbReference type="InterPro" id="IPR036291">
    <property type="entry name" value="NAD(P)-bd_dom_sf"/>
</dbReference>
<dbReference type="Pfam" id="PF08240">
    <property type="entry name" value="ADH_N"/>
    <property type="match status" value="1"/>
</dbReference>
<dbReference type="FunCoup" id="A0A0C3H7T3">
    <property type="interactions" value="172"/>
</dbReference>
<evidence type="ECO:0000256" key="1">
    <source>
        <dbReference type="ARBA" id="ARBA00008072"/>
    </source>
</evidence>
<dbReference type="InterPro" id="IPR020843">
    <property type="entry name" value="ER"/>
</dbReference>
<dbReference type="OrthoDB" id="3509362at2759"/>
<comment type="similarity">
    <text evidence="1">Belongs to the zinc-containing alcohol dehydrogenase family.</text>
</comment>
<dbReference type="AlphaFoldDB" id="A0A0C3H7T3"/>
<dbReference type="HOGENOM" id="CLU_026673_16_5_1"/>
<evidence type="ECO:0000256" key="2">
    <source>
        <dbReference type="ARBA" id="ARBA00023002"/>
    </source>
</evidence>
<evidence type="ECO:0000259" key="3">
    <source>
        <dbReference type="SMART" id="SM00829"/>
    </source>
</evidence>
<dbReference type="EMBL" id="KN832880">
    <property type="protein sequence ID" value="KIM98486.1"/>
    <property type="molecule type" value="Genomic_DNA"/>
</dbReference>
<dbReference type="InParanoid" id="A0A0C3H7T3"/>